<dbReference type="EMBL" id="BPQR01000001">
    <property type="protein sequence ID" value="GJE04736.1"/>
    <property type="molecule type" value="Genomic_DNA"/>
</dbReference>
<accession>A0ABQ4SNE0</accession>
<dbReference type="CDD" id="cd06171">
    <property type="entry name" value="Sigma70_r4"/>
    <property type="match status" value="1"/>
</dbReference>
<dbReference type="PANTHER" id="PTHR43133">
    <property type="entry name" value="RNA POLYMERASE ECF-TYPE SIGMA FACTO"/>
    <property type="match status" value="1"/>
</dbReference>
<evidence type="ECO:0000256" key="2">
    <source>
        <dbReference type="ARBA" id="ARBA00023015"/>
    </source>
</evidence>
<dbReference type="Gene3D" id="1.10.10.10">
    <property type="entry name" value="Winged helix-like DNA-binding domain superfamily/Winged helix DNA-binding domain"/>
    <property type="match status" value="1"/>
</dbReference>
<dbReference type="NCBIfam" id="TIGR02937">
    <property type="entry name" value="sigma70-ECF"/>
    <property type="match status" value="1"/>
</dbReference>
<dbReference type="InterPro" id="IPR007627">
    <property type="entry name" value="RNA_pol_sigma70_r2"/>
</dbReference>
<comment type="similarity">
    <text evidence="1 6">Belongs to the sigma-70 factor family. ECF subfamily.</text>
</comment>
<evidence type="ECO:0000313" key="9">
    <source>
        <dbReference type="EMBL" id="GJE04736.1"/>
    </source>
</evidence>
<keyword evidence="2 6" id="KW-0805">Transcription regulation</keyword>
<dbReference type="InterPro" id="IPR036388">
    <property type="entry name" value="WH-like_DNA-bd_sf"/>
</dbReference>
<dbReference type="Pfam" id="PF08281">
    <property type="entry name" value="Sigma70_r4_2"/>
    <property type="match status" value="1"/>
</dbReference>
<dbReference type="Gene3D" id="1.10.1740.10">
    <property type="match status" value="1"/>
</dbReference>
<feature type="domain" description="RNA polymerase sigma factor 70 region 4 type 2" evidence="8">
    <location>
        <begin position="166"/>
        <end position="218"/>
    </location>
</feature>
<evidence type="ECO:0000256" key="4">
    <source>
        <dbReference type="ARBA" id="ARBA00023125"/>
    </source>
</evidence>
<evidence type="ECO:0000259" key="8">
    <source>
        <dbReference type="Pfam" id="PF08281"/>
    </source>
</evidence>
<comment type="caution">
    <text evidence="9">The sequence shown here is derived from an EMBL/GenBank/DDBJ whole genome shotgun (WGS) entry which is preliminary data.</text>
</comment>
<organism evidence="9 10">
    <name type="scientific">Methylobacterium jeotgali</name>
    <dbReference type="NCBI Taxonomy" id="381630"/>
    <lineage>
        <taxon>Bacteria</taxon>
        <taxon>Pseudomonadati</taxon>
        <taxon>Pseudomonadota</taxon>
        <taxon>Alphaproteobacteria</taxon>
        <taxon>Hyphomicrobiales</taxon>
        <taxon>Methylobacteriaceae</taxon>
        <taxon>Methylobacterium</taxon>
    </lineage>
</organism>
<dbReference type="InterPro" id="IPR000838">
    <property type="entry name" value="RNA_pol_sigma70_ECF_CS"/>
</dbReference>
<reference evidence="9" key="2">
    <citation type="submission" date="2021-08" db="EMBL/GenBank/DDBJ databases">
        <authorList>
            <person name="Tani A."/>
            <person name="Ola A."/>
            <person name="Ogura Y."/>
            <person name="Katsura K."/>
            <person name="Hayashi T."/>
        </authorList>
    </citation>
    <scope>NUCLEOTIDE SEQUENCE</scope>
    <source>
        <strain evidence="9">LMG 23639</strain>
    </source>
</reference>
<gene>
    <name evidence="9" type="ORF">AOPFMNJM_0028</name>
</gene>
<name>A0ABQ4SNE0_9HYPH</name>
<keyword evidence="3 6" id="KW-0731">Sigma factor</keyword>
<evidence type="ECO:0000256" key="3">
    <source>
        <dbReference type="ARBA" id="ARBA00023082"/>
    </source>
</evidence>
<dbReference type="SUPFAM" id="SSF88659">
    <property type="entry name" value="Sigma3 and sigma4 domains of RNA polymerase sigma factors"/>
    <property type="match status" value="1"/>
</dbReference>
<evidence type="ECO:0000256" key="5">
    <source>
        <dbReference type="ARBA" id="ARBA00023163"/>
    </source>
</evidence>
<dbReference type="InterPro" id="IPR013249">
    <property type="entry name" value="RNA_pol_sigma70_r4_t2"/>
</dbReference>
<reference evidence="9" key="1">
    <citation type="journal article" date="2021" name="Front. Microbiol.">
        <title>Comprehensive Comparative Genomics and Phenotyping of Methylobacterium Species.</title>
        <authorList>
            <person name="Alessa O."/>
            <person name="Ogura Y."/>
            <person name="Fujitani Y."/>
            <person name="Takami H."/>
            <person name="Hayashi T."/>
            <person name="Sahin N."/>
            <person name="Tani A."/>
        </authorList>
    </citation>
    <scope>NUCLEOTIDE SEQUENCE</scope>
    <source>
        <strain evidence="9">LMG 23639</strain>
    </source>
</reference>
<evidence type="ECO:0000259" key="7">
    <source>
        <dbReference type="Pfam" id="PF04542"/>
    </source>
</evidence>
<keyword evidence="4 6" id="KW-0238">DNA-binding</keyword>
<evidence type="ECO:0000256" key="6">
    <source>
        <dbReference type="RuleBase" id="RU000716"/>
    </source>
</evidence>
<keyword evidence="5 6" id="KW-0804">Transcription</keyword>
<protein>
    <recommendedName>
        <fullName evidence="6">RNA polymerase sigma factor</fullName>
    </recommendedName>
</protein>
<feature type="domain" description="RNA polymerase sigma-70 region 2" evidence="7">
    <location>
        <begin position="78"/>
        <end position="140"/>
    </location>
</feature>
<dbReference type="InterPro" id="IPR013324">
    <property type="entry name" value="RNA_pol_sigma_r3/r4-like"/>
</dbReference>
<keyword evidence="10" id="KW-1185">Reference proteome</keyword>
<dbReference type="PANTHER" id="PTHR43133:SF25">
    <property type="entry name" value="RNA POLYMERASE SIGMA FACTOR RFAY-RELATED"/>
    <property type="match status" value="1"/>
</dbReference>
<dbReference type="RefSeq" id="WP_238273460.1">
    <property type="nucleotide sequence ID" value="NZ_BPQR01000001.1"/>
</dbReference>
<dbReference type="Proteomes" id="UP001055102">
    <property type="component" value="Unassembled WGS sequence"/>
</dbReference>
<evidence type="ECO:0000256" key="1">
    <source>
        <dbReference type="ARBA" id="ARBA00010641"/>
    </source>
</evidence>
<dbReference type="InterPro" id="IPR013325">
    <property type="entry name" value="RNA_pol_sigma_r2"/>
</dbReference>
<dbReference type="InterPro" id="IPR039425">
    <property type="entry name" value="RNA_pol_sigma-70-like"/>
</dbReference>
<evidence type="ECO:0000313" key="10">
    <source>
        <dbReference type="Proteomes" id="UP001055102"/>
    </source>
</evidence>
<dbReference type="Pfam" id="PF04542">
    <property type="entry name" value="Sigma70_r2"/>
    <property type="match status" value="1"/>
</dbReference>
<dbReference type="SUPFAM" id="SSF88946">
    <property type="entry name" value="Sigma2 domain of RNA polymerase sigma factors"/>
    <property type="match status" value="1"/>
</dbReference>
<dbReference type="InterPro" id="IPR014284">
    <property type="entry name" value="RNA_pol_sigma-70_dom"/>
</dbReference>
<sequence length="247" mass="26620">MTDDTTGDDGIAAADIPPGLSAKVRQHLGQILRDLYAGERPSEPPSRFAELIARLDGAVAGGREQDEIDFREGFLQAVPSLQNFAMSLTRNPSQADDLVQDTLLRAWRSRAGFAPGTNIGAWLFTIMRNAFYSAHRRRGREVQDTDGGYAGRVGTVPEQGGHLDLQDAQAALGRLSAPMREALVLVAIENLSYEQAAEVLNCRIGTVKSRVWRARDQLAAMLGYSADEVGADHTTLSVLAGGTLSEA</sequence>
<proteinExistence type="inferred from homology"/>
<dbReference type="PROSITE" id="PS01063">
    <property type="entry name" value="SIGMA70_ECF"/>
    <property type="match status" value="1"/>
</dbReference>